<dbReference type="GeneID" id="38779713"/>
<protein>
    <submittedName>
        <fullName evidence="7">Uncharacterized protein</fullName>
    </submittedName>
</protein>
<accession>A0A401GKW0</accession>
<sequence>MSSIVSPYDPPPTIHSVLFKSPPETVPPTDELEALHTELTLLKQRTLERARKAGEDLKTIEESMRRLKEREKGKAKAVEKVKRERGFTPLPNGDEARLSAQPQAPPSRSRLPSVPVTPISQSTTPSLDSRKLMPDDLKKQKKKKRKRDELSDAELEPQKMRKPSPLPPHTHPHPPPYPHPPPPKTSKAQNPPPHQSSKPPAGPDFAVPAPMSLLPPRPPVAPPPIPGPSKPTDVMEDFSKSKQPSQVLVSTFYTSIEPWIRGIKEEDIGFLEFNGDEMEPFVMPKLGRHYSEVWEEEDIKQYGGPLPGTAATRPVSNAASSSTLPRWEPSTLMETDLLTEERSHGPLTERVVSALIPMQNATEWKGVKAAEEAMEGRPGTNGAAAAAARDKLNVADLEDRVKNVLRFHGLINEVPDFAEAVDDPIATALRHAQRELRTVFATNKARKARLVDIGRDRLGYQEYLELRDSLDKNITTFYTKLQRKDGPKANKKKKKPGEPNGAVNGATGGVASLPPCPAAIGLGPDEENHLVVPEQLKRLVQTRRQWVDTIGGVFDEKQRDSPGRIWSLPKTSIYEGIEEEIGELLERPPASASSSGSGLTLRLGPTLPVSDPDSRLNKGKARARGDDMELG</sequence>
<dbReference type="Proteomes" id="UP000287166">
    <property type="component" value="Unassembled WGS sequence"/>
</dbReference>
<feature type="compositionally biased region" description="Pro residues" evidence="6">
    <location>
        <begin position="164"/>
        <end position="194"/>
    </location>
</feature>
<evidence type="ECO:0000256" key="5">
    <source>
        <dbReference type="ARBA" id="ARBA00023242"/>
    </source>
</evidence>
<evidence type="ECO:0000256" key="3">
    <source>
        <dbReference type="ARBA" id="ARBA00023015"/>
    </source>
</evidence>
<evidence type="ECO:0000256" key="6">
    <source>
        <dbReference type="SAM" id="MobiDB-lite"/>
    </source>
</evidence>
<dbReference type="GO" id="GO:0005634">
    <property type="term" value="C:nucleus"/>
    <property type="evidence" value="ECO:0007669"/>
    <property type="project" value="UniProtKB-SubCell"/>
</dbReference>
<organism evidence="7 8">
    <name type="scientific">Sparassis crispa</name>
    <dbReference type="NCBI Taxonomy" id="139825"/>
    <lineage>
        <taxon>Eukaryota</taxon>
        <taxon>Fungi</taxon>
        <taxon>Dikarya</taxon>
        <taxon>Basidiomycota</taxon>
        <taxon>Agaricomycotina</taxon>
        <taxon>Agaricomycetes</taxon>
        <taxon>Polyporales</taxon>
        <taxon>Sparassidaceae</taxon>
        <taxon>Sparassis</taxon>
    </lineage>
</organism>
<feature type="compositionally biased region" description="Basic and acidic residues" evidence="6">
    <location>
        <begin position="65"/>
        <end position="86"/>
    </location>
</feature>
<dbReference type="GO" id="GO:0006357">
    <property type="term" value="P:regulation of transcription by RNA polymerase II"/>
    <property type="evidence" value="ECO:0007669"/>
    <property type="project" value="TreeGrafter"/>
</dbReference>
<keyword evidence="3" id="KW-0805">Transcription regulation</keyword>
<dbReference type="PANTHER" id="PTHR13556:SF2">
    <property type="entry name" value="TRANSCRIPTIONAL ADAPTER 3"/>
    <property type="match status" value="1"/>
</dbReference>
<name>A0A401GKW0_9APHY</name>
<feature type="region of interest" description="Disordered" evidence="6">
    <location>
        <begin position="481"/>
        <end position="510"/>
    </location>
</feature>
<dbReference type="RefSeq" id="XP_027613709.1">
    <property type="nucleotide sequence ID" value="XM_027757908.1"/>
</dbReference>
<keyword evidence="8" id="KW-1185">Reference proteome</keyword>
<keyword evidence="4" id="KW-0804">Transcription</keyword>
<dbReference type="OrthoDB" id="1232at2759"/>
<reference evidence="7 8" key="1">
    <citation type="journal article" date="2018" name="Sci. Rep.">
        <title>Genome sequence of the cauliflower mushroom Sparassis crispa (Hanabiratake) and its association with beneficial usage.</title>
        <authorList>
            <person name="Kiyama R."/>
            <person name="Furutani Y."/>
            <person name="Kawaguchi K."/>
            <person name="Nakanishi T."/>
        </authorList>
    </citation>
    <scope>NUCLEOTIDE SEQUENCE [LARGE SCALE GENOMIC DNA]</scope>
</reference>
<evidence type="ECO:0000256" key="4">
    <source>
        <dbReference type="ARBA" id="ARBA00023163"/>
    </source>
</evidence>
<dbReference type="PANTHER" id="PTHR13556">
    <property type="entry name" value="TRANSCRIPTIONAL ADAPTER 3-RELATED"/>
    <property type="match status" value="1"/>
</dbReference>
<comment type="caution">
    <text evidence="7">The sequence shown here is derived from an EMBL/GenBank/DDBJ whole genome shotgun (WGS) entry which is preliminary data.</text>
</comment>
<evidence type="ECO:0000313" key="7">
    <source>
        <dbReference type="EMBL" id="GBE82796.1"/>
    </source>
</evidence>
<gene>
    <name evidence="7" type="ORF">SCP_0411810</name>
</gene>
<dbReference type="AlphaFoldDB" id="A0A401GKW0"/>
<comment type="subcellular location">
    <subcellularLocation>
        <location evidence="1">Nucleus</location>
    </subcellularLocation>
</comment>
<feature type="compositionally biased region" description="Pro residues" evidence="6">
    <location>
        <begin position="213"/>
        <end position="229"/>
    </location>
</feature>
<keyword evidence="5" id="KW-0539">Nucleus</keyword>
<feature type="compositionally biased region" description="Low complexity" evidence="6">
    <location>
        <begin position="498"/>
        <end position="510"/>
    </location>
</feature>
<feature type="region of interest" description="Disordered" evidence="6">
    <location>
        <begin position="587"/>
        <end position="631"/>
    </location>
</feature>
<proteinExistence type="inferred from homology"/>
<dbReference type="InParanoid" id="A0A401GKW0"/>
<evidence type="ECO:0000256" key="1">
    <source>
        <dbReference type="ARBA" id="ARBA00004123"/>
    </source>
</evidence>
<dbReference type="InterPro" id="IPR019340">
    <property type="entry name" value="Histone_AcTrfase_su3"/>
</dbReference>
<feature type="compositionally biased region" description="Basic and acidic residues" evidence="6">
    <location>
        <begin position="128"/>
        <end position="138"/>
    </location>
</feature>
<feature type="compositionally biased region" description="Low complexity" evidence="6">
    <location>
        <begin position="106"/>
        <end position="118"/>
    </location>
</feature>
<feature type="compositionally biased region" description="Low complexity" evidence="6">
    <location>
        <begin position="587"/>
        <end position="608"/>
    </location>
</feature>
<evidence type="ECO:0000313" key="8">
    <source>
        <dbReference type="Proteomes" id="UP000287166"/>
    </source>
</evidence>
<dbReference type="GO" id="GO:0000124">
    <property type="term" value="C:SAGA complex"/>
    <property type="evidence" value="ECO:0007669"/>
    <property type="project" value="TreeGrafter"/>
</dbReference>
<dbReference type="FunCoup" id="A0A401GKW0">
    <property type="interactions" value="36"/>
</dbReference>
<dbReference type="Pfam" id="PF10198">
    <property type="entry name" value="Ada3"/>
    <property type="match status" value="1"/>
</dbReference>
<dbReference type="GO" id="GO:0003713">
    <property type="term" value="F:transcription coactivator activity"/>
    <property type="evidence" value="ECO:0007669"/>
    <property type="project" value="TreeGrafter"/>
</dbReference>
<dbReference type="EMBL" id="BFAD01000004">
    <property type="protein sequence ID" value="GBE82796.1"/>
    <property type="molecule type" value="Genomic_DNA"/>
</dbReference>
<dbReference type="STRING" id="139825.A0A401GKW0"/>
<feature type="region of interest" description="Disordered" evidence="6">
    <location>
        <begin position="1"/>
        <end position="29"/>
    </location>
</feature>
<evidence type="ECO:0000256" key="2">
    <source>
        <dbReference type="ARBA" id="ARBA00005330"/>
    </source>
</evidence>
<comment type="similarity">
    <text evidence="2">Belongs to the NGG1 family.</text>
</comment>
<feature type="region of interest" description="Disordered" evidence="6">
    <location>
        <begin position="65"/>
        <end position="241"/>
    </location>
</feature>